<evidence type="ECO:0000313" key="5">
    <source>
        <dbReference type="EMBL" id="GCB78814.1"/>
    </source>
</evidence>
<accession>A0A401Q093</accession>
<evidence type="ECO:0000256" key="3">
    <source>
        <dbReference type="ARBA" id="ARBA00023180"/>
    </source>
</evidence>
<dbReference type="GO" id="GO:0002116">
    <property type="term" value="C:semaphorin receptor complex"/>
    <property type="evidence" value="ECO:0007669"/>
    <property type="project" value="TreeGrafter"/>
</dbReference>
<evidence type="ECO:0000313" key="6">
    <source>
        <dbReference type="Proteomes" id="UP000288216"/>
    </source>
</evidence>
<dbReference type="EMBL" id="BFAA01009236">
    <property type="protein sequence ID" value="GCB78814.1"/>
    <property type="molecule type" value="Genomic_DNA"/>
</dbReference>
<gene>
    <name evidence="5" type="ORF">scyTo_0015886</name>
</gene>
<name>A0A401Q093_SCYTO</name>
<feature type="domain" description="PSI" evidence="4">
    <location>
        <begin position="47"/>
        <end position="100"/>
    </location>
</feature>
<dbReference type="GO" id="GO:0017154">
    <property type="term" value="F:semaphorin receptor activity"/>
    <property type="evidence" value="ECO:0007669"/>
    <property type="project" value="InterPro"/>
</dbReference>
<dbReference type="InterPro" id="IPR031148">
    <property type="entry name" value="Plexin"/>
</dbReference>
<dbReference type="PANTHER" id="PTHR22625">
    <property type="entry name" value="PLEXIN"/>
    <property type="match status" value="1"/>
</dbReference>
<dbReference type="SUPFAM" id="SSF103575">
    <property type="entry name" value="Plexin repeat"/>
    <property type="match status" value="1"/>
</dbReference>
<dbReference type="GO" id="GO:0007162">
    <property type="term" value="P:negative regulation of cell adhesion"/>
    <property type="evidence" value="ECO:0007669"/>
    <property type="project" value="TreeGrafter"/>
</dbReference>
<evidence type="ECO:0000259" key="4">
    <source>
        <dbReference type="SMART" id="SM00423"/>
    </source>
</evidence>
<dbReference type="AlphaFoldDB" id="A0A401Q093"/>
<dbReference type="OrthoDB" id="125363at2759"/>
<evidence type="ECO:0000256" key="2">
    <source>
        <dbReference type="ARBA" id="ARBA00023136"/>
    </source>
</evidence>
<dbReference type="Proteomes" id="UP000288216">
    <property type="component" value="Unassembled WGS sequence"/>
</dbReference>
<dbReference type="InterPro" id="IPR016201">
    <property type="entry name" value="PSI"/>
</dbReference>
<evidence type="ECO:0000256" key="1">
    <source>
        <dbReference type="ARBA" id="ARBA00004370"/>
    </source>
</evidence>
<dbReference type="InterPro" id="IPR013783">
    <property type="entry name" value="Ig-like_fold"/>
</dbReference>
<dbReference type="GO" id="GO:0050772">
    <property type="term" value="P:positive regulation of axonogenesis"/>
    <property type="evidence" value="ECO:0007669"/>
    <property type="project" value="TreeGrafter"/>
</dbReference>
<keyword evidence="6" id="KW-1185">Reference proteome</keyword>
<keyword evidence="3" id="KW-0325">Glycoprotein</keyword>
<keyword evidence="2" id="KW-0472">Membrane</keyword>
<dbReference type="SMART" id="SM00423">
    <property type="entry name" value="PSI"/>
    <property type="match status" value="1"/>
</dbReference>
<comment type="subcellular location">
    <subcellularLocation>
        <location evidence="1">Membrane</location>
    </subcellularLocation>
</comment>
<comment type="caution">
    <text evidence="5">The sequence shown here is derived from an EMBL/GenBank/DDBJ whole genome shotgun (WGS) entry which is preliminary data.</text>
</comment>
<dbReference type="Gene3D" id="2.130.10.10">
    <property type="entry name" value="YVTN repeat-like/Quinoprotein amine dehydrogenase"/>
    <property type="match status" value="1"/>
</dbReference>
<dbReference type="InterPro" id="IPR015943">
    <property type="entry name" value="WD40/YVTN_repeat-like_dom_sf"/>
</dbReference>
<dbReference type="GO" id="GO:0030334">
    <property type="term" value="P:regulation of cell migration"/>
    <property type="evidence" value="ECO:0007669"/>
    <property type="project" value="TreeGrafter"/>
</dbReference>
<dbReference type="GO" id="GO:0008360">
    <property type="term" value="P:regulation of cell shape"/>
    <property type="evidence" value="ECO:0007669"/>
    <property type="project" value="TreeGrafter"/>
</dbReference>
<dbReference type="STRING" id="75743.A0A401Q093"/>
<protein>
    <recommendedName>
        <fullName evidence="4">PSI domain-containing protein</fullName>
    </recommendedName>
</protein>
<dbReference type="InterPro" id="IPR002165">
    <property type="entry name" value="Plexin_repeat"/>
</dbReference>
<organism evidence="5 6">
    <name type="scientific">Scyliorhinus torazame</name>
    <name type="common">Cloudy catshark</name>
    <name type="synonym">Catulus torazame</name>
    <dbReference type="NCBI Taxonomy" id="75743"/>
    <lineage>
        <taxon>Eukaryota</taxon>
        <taxon>Metazoa</taxon>
        <taxon>Chordata</taxon>
        <taxon>Craniata</taxon>
        <taxon>Vertebrata</taxon>
        <taxon>Chondrichthyes</taxon>
        <taxon>Elasmobranchii</taxon>
        <taxon>Galeomorphii</taxon>
        <taxon>Galeoidea</taxon>
        <taxon>Carcharhiniformes</taxon>
        <taxon>Scyliorhinidae</taxon>
        <taxon>Scyliorhinus</taxon>
    </lineage>
</organism>
<proteinExistence type="predicted"/>
<dbReference type="Gene3D" id="2.60.40.10">
    <property type="entry name" value="Immunoglobulins"/>
    <property type="match status" value="1"/>
</dbReference>
<dbReference type="PANTHER" id="PTHR22625:SF4">
    <property type="entry name" value="PLEXIN-C1"/>
    <property type="match status" value="1"/>
</dbReference>
<dbReference type="GO" id="GO:0005886">
    <property type="term" value="C:plasma membrane"/>
    <property type="evidence" value="ECO:0007669"/>
    <property type="project" value="TreeGrafter"/>
</dbReference>
<sequence>MNVIRPIVLYEFENESPIRHKVAFDALDPNYLYLAANMEVRRIKVASCAKYKSCTDCLSAKDPYCGWCTLNKRCSFANECENSNNSVYWITIKEKINSCPEVTMSPLAIDDSFKNTKLFTVKGRGKLSNFMNENTTCTLRIARNNEVICTASNITKCSCQVSNNMYTQLKNQPDPVTIEVLIESGSLNYTTQFTVHNCYKIAEARFNNAT</sequence>
<dbReference type="Pfam" id="PF01437">
    <property type="entry name" value="PSI"/>
    <property type="match status" value="1"/>
</dbReference>
<reference evidence="5 6" key="1">
    <citation type="journal article" date="2018" name="Nat. Ecol. Evol.">
        <title>Shark genomes provide insights into elasmobranch evolution and the origin of vertebrates.</title>
        <authorList>
            <person name="Hara Y"/>
            <person name="Yamaguchi K"/>
            <person name="Onimaru K"/>
            <person name="Kadota M"/>
            <person name="Koyanagi M"/>
            <person name="Keeley SD"/>
            <person name="Tatsumi K"/>
            <person name="Tanaka K"/>
            <person name="Motone F"/>
            <person name="Kageyama Y"/>
            <person name="Nozu R"/>
            <person name="Adachi N"/>
            <person name="Nishimura O"/>
            <person name="Nakagawa R"/>
            <person name="Tanegashima C"/>
            <person name="Kiyatake I"/>
            <person name="Matsumoto R"/>
            <person name="Murakumo K"/>
            <person name="Nishida K"/>
            <person name="Terakita A"/>
            <person name="Kuratani S"/>
            <person name="Sato K"/>
            <person name="Hyodo S Kuraku.S."/>
        </authorList>
    </citation>
    <scope>NUCLEOTIDE SEQUENCE [LARGE SCALE GENOMIC DNA]</scope>
</reference>